<sequence length="130" mass="14093">MFNLPAVKVLPALHRVSAEPSSLSQEFSPVGMDMWDQNETFQDLSGLIEEEKCQTPASTPSPLHYVVPSEDVHQRSNHSQSWDQPSPAGTGKRGPTRHRPARPVPLIVDQSVPSPPKGLGPPKGSEPKGT</sequence>
<evidence type="ECO:0000256" key="1">
    <source>
        <dbReference type="SAM" id="MobiDB-lite"/>
    </source>
</evidence>
<dbReference type="AlphaFoldDB" id="V5H3C4"/>
<organism evidence="2">
    <name type="scientific">Ixodes ricinus</name>
    <name type="common">Common tick</name>
    <name type="synonym">Acarus ricinus</name>
    <dbReference type="NCBI Taxonomy" id="34613"/>
    <lineage>
        <taxon>Eukaryota</taxon>
        <taxon>Metazoa</taxon>
        <taxon>Ecdysozoa</taxon>
        <taxon>Arthropoda</taxon>
        <taxon>Chelicerata</taxon>
        <taxon>Arachnida</taxon>
        <taxon>Acari</taxon>
        <taxon>Parasitiformes</taxon>
        <taxon>Ixodida</taxon>
        <taxon>Ixodoidea</taxon>
        <taxon>Ixodidae</taxon>
        <taxon>Ixodinae</taxon>
        <taxon>Ixodes</taxon>
    </lineage>
</organism>
<accession>V5H3C4</accession>
<evidence type="ECO:0000313" key="2">
    <source>
        <dbReference type="EMBL" id="JAB71439.1"/>
    </source>
</evidence>
<name>V5H3C4_IXORI</name>
<feature type="region of interest" description="Disordered" evidence="1">
    <location>
        <begin position="53"/>
        <end position="130"/>
    </location>
</feature>
<protein>
    <submittedName>
        <fullName evidence="2">Uncharacterized protein</fullName>
    </submittedName>
</protein>
<reference evidence="2" key="1">
    <citation type="journal article" date="2015" name="Sci. Rep.">
        <title>Tissue- and time-dependent transcription in Ixodes ricinus salivary glands and midguts when blood feeding on the vertebrate host.</title>
        <authorList>
            <person name="Kotsyfakis M."/>
            <person name="Schwarz A."/>
            <person name="Erhart J."/>
            <person name="Ribeiro J.M."/>
        </authorList>
    </citation>
    <scope>NUCLEOTIDE SEQUENCE</scope>
    <source>
        <tissue evidence="2">Salivary gland and midgut</tissue>
    </source>
</reference>
<proteinExistence type="evidence at transcript level"/>
<dbReference type="EMBL" id="GANP01013029">
    <property type="protein sequence ID" value="JAB71439.1"/>
    <property type="molecule type" value="mRNA"/>
</dbReference>